<gene>
    <name evidence="1" type="ordered locus">ambt_03060</name>
</gene>
<evidence type="ECO:0000313" key="2">
    <source>
        <dbReference type="Proteomes" id="UP000000683"/>
    </source>
</evidence>
<accession>F5ZAN6</accession>
<dbReference type="AlphaFoldDB" id="F5ZAN6"/>
<dbReference type="eggNOG" id="ENOG5032RZ3">
    <property type="taxonomic scope" value="Bacteria"/>
</dbReference>
<sequence length="164" mass="18531">MNVVKQSVLFITLLWWSISVHAHGFDYSVVRLTETENHTWRLAITSSLDAFRKEVRLHFSKTPYTTPEEFNEQLLNHISATLSINAELKSIPLGEGTVSLGHETSVVFTQIKLPKSAKQVVLTNGAVKDIYRHTTKLIVTPWAANKQSFILNKSNNFTATIPIR</sequence>
<dbReference type="KEGG" id="alt:ambt_03060"/>
<dbReference type="HOGENOM" id="CLU_111501_0_0_6"/>
<dbReference type="OrthoDB" id="1177179at2"/>
<reference evidence="1 2" key="1">
    <citation type="journal article" date="2011" name="J. Bacteriol.">
        <title>Complete genome sequence of the polycyclic aromatic hydrocarbon-degrading bacterium Alteromonas sp. strain SN2.</title>
        <authorList>
            <person name="Jin H.M."/>
            <person name="Jeong H."/>
            <person name="Moon E.J."/>
            <person name="Math R.K."/>
            <person name="Lee K."/>
            <person name="Kim H.J."/>
            <person name="Jeon C.O."/>
            <person name="Oh T.K."/>
            <person name="Kim J.F."/>
        </authorList>
    </citation>
    <scope>NUCLEOTIDE SEQUENCE [LARGE SCALE GENOMIC DNA]</scope>
    <source>
        <strain evidence="2">JCM 17741 / KACC 18427 / KCTC 11700BP / SN2</strain>
    </source>
</reference>
<dbReference type="EMBL" id="CP002339">
    <property type="protein sequence ID" value="AEF02166.1"/>
    <property type="molecule type" value="Genomic_DNA"/>
</dbReference>
<protein>
    <submittedName>
        <fullName evidence="1">Uncharacterized protein</fullName>
    </submittedName>
</protein>
<dbReference type="RefSeq" id="WP_013783108.1">
    <property type="nucleotide sequence ID" value="NC_015554.1"/>
</dbReference>
<evidence type="ECO:0000313" key="1">
    <source>
        <dbReference type="EMBL" id="AEF02166.1"/>
    </source>
</evidence>
<organism evidence="1 2">
    <name type="scientific">Alteromonas naphthalenivorans</name>
    <dbReference type="NCBI Taxonomy" id="715451"/>
    <lineage>
        <taxon>Bacteria</taxon>
        <taxon>Pseudomonadati</taxon>
        <taxon>Pseudomonadota</taxon>
        <taxon>Gammaproteobacteria</taxon>
        <taxon>Alteromonadales</taxon>
        <taxon>Alteromonadaceae</taxon>
        <taxon>Alteromonas/Salinimonas group</taxon>
        <taxon>Alteromonas</taxon>
    </lineage>
</organism>
<dbReference type="Proteomes" id="UP000000683">
    <property type="component" value="Chromosome"/>
</dbReference>
<name>F5ZAN6_ALTNA</name>
<keyword evidence="2" id="KW-1185">Reference proteome</keyword>
<proteinExistence type="predicted"/>